<reference evidence="1" key="1">
    <citation type="submission" date="2023-07" db="EMBL/GenBank/DDBJ databases">
        <title>Sorghum-associated microbial communities from plants grown in Nebraska, USA.</title>
        <authorList>
            <person name="Schachtman D."/>
        </authorList>
    </citation>
    <scope>NUCLEOTIDE SEQUENCE</scope>
    <source>
        <strain evidence="1">BE80</strain>
    </source>
</reference>
<dbReference type="Proteomes" id="UP001254832">
    <property type="component" value="Unassembled WGS sequence"/>
</dbReference>
<name>A0AAP5LP93_PAEAM</name>
<proteinExistence type="predicted"/>
<accession>A0AAP5LP93</accession>
<dbReference type="EMBL" id="JAVDTR010000007">
    <property type="protein sequence ID" value="MDR6724445.1"/>
    <property type="molecule type" value="Genomic_DNA"/>
</dbReference>
<protein>
    <submittedName>
        <fullName evidence="1">Uncharacterized protein</fullName>
    </submittedName>
</protein>
<evidence type="ECO:0000313" key="1">
    <source>
        <dbReference type="EMBL" id="MDR6724445.1"/>
    </source>
</evidence>
<organism evidence="1 2">
    <name type="scientific">Paenibacillus amylolyticus</name>
    <dbReference type="NCBI Taxonomy" id="1451"/>
    <lineage>
        <taxon>Bacteria</taxon>
        <taxon>Bacillati</taxon>
        <taxon>Bacillota</taxon>
        <taxon>Bacilli</taxon>
        <taxon>Bacillales</taxon>
        <taxon>Paenibacillaceae</taxon>
        <taxon>Paenibacillus</taxon>
    </lineage>
</organism>
<sequence length="45" mass="5101">MIGIWEYEHHFHVLSNNRYNKKAAKLATSMGNFAVIVQKVGATKP</sequence>
<comment type="caution">
    <text evidence="1">The sequence shown here is derived from an EMBL/GenBank/DDBJ whole genome shotgun (WGS) entry which is preliminary data.</text>
</comment>
<dbReference type="AlphaFoldDB" id="A0AAP5LP93"/>
<gene>
    <name evidence="1" type="ORF">J2W91_002913</name>
</gene>
<evidence type="ECO:0000313" key="2">
    <source>
        <dbReference type="Proteomes" id="UP001254832"/>
    </source>
</evidence>